<comment type="caution">
    <text evidence="3">The sequence shown here is derived from an EMBL/GenBank/DDBJ whole genome shotgun (WGS) entry which is preliminary data.</text>
</comment>
<name>A0A9X2HED9_9HYPH</name>
<dbReference type="EMBL" id="JALHBS010000081">
    <property type="protein sequence ID" value="MCP3056089.1"/>
    <property type="molecule type" value="Genomic_DNA"/>
</dbReference>
<reference evidence="3" key="1">
    <citation type="submission" date="2022-03" db="EMBL/GenBank/DDBJ databases">
        <title>Aurantimonas Liuensis sp. Nov., isolated from the hadal seawater of the Mariana Trench.</title>
        <authorList>
            <person name="Liu R."/>
        </authorList>
    </citation>
    <scope>NUCLEOTIDE SEQUENCE</scope>
    <source>
        <strain evidence="3">LRZ36</strain>
    </source>
</reference>
<dbReference type="PANTHER" id="PTHR43081:SF1">
    <property type="entry name" value="ADENYLATE CYCLASE, TERMINAL-DIFFERENTIATION SPECIFIC"/>
    <property type="match status" value="1"/>
</dbReference>
<dbReference type="InterPro" id="IPR029787">
    <property type="entry name" value="Nucleotide_cyclase"/>
</dbReference>
<keyword evidence="1" id="KW-0812">Transmembrane</keyword>
<keyword evidence="1" id="KW-0472">Membrane</keyword>
<evidence type="ECO:0000259" key="2">
    <source>
        <dbReference type="PROSITE" id="PS50125"/>
    </source>
</evidence>
<dbReference type="AlphaFoldDB" id="A0A9X2HED9"/>
<gene>
    <name evidence="3" type="ORF">MJ956_13180</name>
</gene>
<keyword evidence="1" id="KW-1133">Transmembrane helix</keyword>
<dbReference type="SMART" id="SM00044">
    <property type="entry name" value="CYCc"/>
    <property type="match status" value="1"/>
</dbReference>
<feature type="transmembrane region" description="Helical" evidence="1">
    <location>
        <begin position="317"/>
        <end position="335"/>
    </location>
</feature>
<dbReference type="Proteomes" id="UP001155220">
    <property type="component" value="Unassembled WGS sequence"/>
</dbReference>
<dbReference type="PROSITE" id="PS50125">
    <property type="entry name" value="GUANYLATE_CYCLASE_2"/>
    <property type="match status" value="1"/>
</dbReference>
<evidence type="ECO:0000313" key="3">
    <source>
        <dbReference type="EMBL" id="MCP3056089.1"/>
    </source>
</evidence>
<dbReference type="InterPro" id="IPR050697">
    <property type="entry name" value="Adenylyl/Guanylyl_Cyclase_3/4"/>
</dbReference>
<dbReference type="GO" id="GO:0004016">
    <property type="term" value="F:adenylate cyclase activity"/>
    <property type="evidence" value="ECO:0007669"/>
    <property type="project" value="UniProtKB-ARBA"/>
</dbReference>
<keyword evidence="4" id="KW-1185">Reference proteome</keyword>
<feature type="domain" description="Guanylate cyclase" evidence="2">
    <location>
        <begin position="430"/>
        <end position="561"/>
    </location>
</feature>
<dbReference type="SUPFAM" id="SSF55073">
    <property type="entry name" value="Nucleotide cyclase"/>
    <property type="match status" value="1"/>
</dbReference>
<feature type="transmembrane region" description="Helical" evidence="1">
    <location>
        <begin position="342"/>
        <end position="360"/>
    </location>
</feature>
<dbReference type="GO" id="GO:0009190">
    <property type="term" value="P:cyclic nucleotide biosynthetic process"/>
    <property type="evidence" value="ECO:0007669"/>
    <property type="project" value="InterPro"/>
</dbReference>
<sequence>MITARLARLPLSAVAAATLLAGIWAGWLGVTHLAAERSFVDRIEEPLADIRLLIAGPRPPPAAVIIVAIDDETVAAENGYPLARDRIAEVVRGIAAAGAQALAVDILFIAPSTAFADRALADALAAVPSVIAAAGQFDRTREQAIAAPATADELWPLAPLTRVASVGLVNVSTDAGGTPRHLPLVVGTTRGPVPGFALAATALYHGTEPVLGSASVTVAGSRIPLDAGWHLPLRVHGSAKTIATVSALDFLSTSGARPPSLSGRIAVLGVTATAVGDTFGTPFDPVTPGVEIQATGIAQLLGGAGLVRDDRVRRADATLAVLLALGGTLLVALVPLTYALPVVAFVLFLILGATAVLFGHGIWMSAALPLAASMPPIALTAFARQMHERRQAGLMLRTEEALRRFQPAALAERIADDPTFLNAPLEQMAAVLFVDLAGFTSQSERLGPALTHAFLKQFHTLVVDDINAHQGVVMNFMGDGAMIVFGVADDTADPAGRAFAAGFALANDVSAWLERQGAGGGGPGIRLGLHFGTVSLSRLGHEIHQQISVSGDTVNVASRLMEVAKSAGATIAASMDLIEAMDGTIDDAGEPDEVRMVDIRGRRQSVNVALWRQANLDARHR</sequence>
<dbReference type="InterPro" id="IPR001054">
    <property type="entry name" value="A/G_cyclase"/>
</dbReference>
<accession>A0A9X2HED9</accession>
<proteinExistence type="predicted"/>
<dbReference type="CDD" id="cd07302">
    <property type="entry name" value="CHD"/>
    <property type="match status" value="1"/>
</dbReference>
<protein>
    <submittedName>
        <fullName evidence="3">Adenylate/guanylate cyclase domain-containing protein</fullName>
    </submittedName>
</protein>
<dbReference type="Pfam" id="PF05226">
    <property type="entry name" value="CHASE2"/>
    <property type="match status" value="1"/>
</dbReference>
<dbReference type="RefSeq" id="WP_253964908.1">
    <property type="nucleotide sequence ID" value="NZ_JALHBS010000081.1"/>
</dbReference>
<dbReference type="Gene3D" id="3.30.70.1230">
    <property type="entry name" value="Nucleotide cyclase"/>
    <property type="match status" value="1"/>
</dbReference>
<dbReference type="PANTHER" id="PTHR43081">
    <property type="entry name" value="ADENYLATE CYCLASE, TERMINAL-DIFFERENTIATION SPECIFIC-RELATED"/>
    <property type="match status" value="1"/>
</dbReference>
<dbReference type="SMART" id="SM01080">
    <property type="entry name" value="CHASE2"/>
    <property type="match status" value="1"/>
</dbReference>
<dbReference type="GO" id="GO:0035556">
    <property type="term" value="P:intracellular signal transduction"/>
    <property type="evidence" value="ECO:0007669"/>
    <property type="project" value="InterPro"/>
</dbReference>
<organism evidence="3 4">
    <name type="scientific">Aurantimonas marianensis</name>
    <dbReference type="NCBI Taxonomy" id="2920428"/>
    <lineage>
        <taxon>Bacteria</taxon>
        <taxon>Pseudomonadati</taxon>
        <taxon>Pseudomonadota</taxon>
        <taxon>Alphaproteobacteria</taxon>
        <taxon>Hyphomicrobiales</taxon>
        <taxon>Aurantimonadaceae</taxon>
        <taxon>Aurantimonas</taxon>
    </lineage>
</organism>
<dbReference type="InterPro" id="IPR007890">
    <property type="entry name" value="CHASE2"/>
</dbReference>
<dbReference type="Pfam" id="PF00211">
    <property type="entry name" value="Guanylate_cyc"/>
    <property type="match status" value="1"/>
</dbReference>
<evidence type="ECO:0000256" key="1">
    <source>
        <dbReference type="SAM" id="Phobius"/>
    </source>
</evidence>
<evidence type="ECO:0000313" key="4">
    <source>
        <dbReference type="Proteomes" id="UP001155220"/>
    </source>
</evidence>